<dbReference type="PANTHER" id="PTHR38471:SF2">
    <property type="entry name" value="FOUR HELIX BUNDLE PROTEIN"/>
    <property type="match status" value="1"/>
</dbReference>
<organism evidence="1 2">
    <name type="scientific">Desulfomicrobium baculatum (strain DSM 4028 / VKM B-1378 / X)</name>
    <name type="common">Desulfovibrio baculatus</name>
    <dbReference type="NCBI Taxonomy" id="525897"/>
    <lineage>
        <taxon>Bacteria</taxon>
        <taxon>Pseudomonadati</taxon>
        <taxon>Thermodesulfobacteriota</taxon>
        <taxon>Desulfovibrionia</taxon>
        <taxon>Desulfovibrionales</taxon>
        <taxon>Desulfomicrobiaceae</taxon>
        <taxon>Desulfomicrobium</taxon>
    </lineage>
</organism>
<name>C7LS98_DESBD</name>
<keyword evidence="1" id="KW-0687">Ribonucleoprotein</keyword>
<keyword evidence="1" id="KW-0689">Ribosomal protein</keyword>
<dbReference type="AlphaFoldDB" id="C7LS98"/>
<dbReference type="InterPro" id="IPR036583">
    <property type="entry name" value="23S_rRNA_IVS_sf"/>
</dbReference>
<dbReference type="NCBIfam" id="TIGR02436">
    <property type="entry name" value="four helix bundle protein"/>
    <property type="match status" value="1"/>
</dbReference>
<reference evidence="1 2" key="1">
    <citation type="journal article" date="2009" name="Stand. Genomic Sci.">
        <title>Complete genome sequence of Desulfomicrobium baculatum type strain (X).</title>
        <authorList>
            <person name="Copeland A."/>
            <person name="Spring S."/>
            <person name="Goker M."/>
            <person name="Schneider S."/>
            <person name="Lapidus A."/>
            <person name="Del Rio T.G."/>
            <person name="Tice H."/>
            <person name="Cheng J.F."/>
            <person name="Chen F."/>
            <person name="Nolan M."/>
            <person name="Bruce D."/>
            <person name="Goodwin L."/>
            <person name="Pitluck S."/>
            <person name="Ivanova N."/>
            <person name="Mavrommatis K."/>
            <person name="Ovchinnikova G."/>
            <person name="Pati A."/>
            <person name="Chen A."/>
            <person name="Palaniappan K."/>
            <person name="Land M."/>
            <person name="Hauser L."/>
            <person name="Chang Y.J."/>
            <person name="Jeffries C.C."/>
            <person name="Meincke L."/>
            <person name="Sims D."/>
            <person name="Brettin T."/>
            <person name="Detter J.C."/>
            <person name="Han C."/>
            <person name="Chain P."/>
            <person name="Bristow J."/>
            <person name="Eisen J.A."/>
            <person name="Markowitz V."/>
            <person name="Hugenholtz P."/>
            <person name="Kyrpides N.C."/>
            <person name="Klenk H.P."/>
            <person name="Lucas S."/>
        </authorList>
    </citation>
    <scope>NUCLEOTIDE SEQUENCE [LARGE SCALE GENOMIC DNA]</scope>
    <source>
        <strain evidence="2">DSM 4028 / VKM B-1378 / X</strain>
    </source>
</reference>
<dbReference type="STRING" id="525897.Dbac_2569"/>
<dbReference type="eggNOG" id="COG0399">
    <property type="taxonomic scope" value="Bacteria"/>
</dbReference>
<proteinExistence type="predicted"/>
<dbReference type="EMBL" id="CP001629">
    <property type="protein sequence ID" value="ACU90646.1"/>
    <property type="molecule type" value="Genomic_DNA"/>
</dbReference>
<dbReference type="CDD" id="cd16377">
    <property type="entry name" value="23S_rRNA_IVP_like"/>
    <property type="match status" value="1"/>
</dbReference>
<dbReference type="HOGENOM" id="CLU_129874_0_6_7"/>
<dbReference type="KEGG" id="dba:Dbac_2569"/>
<dbReference type="NCBIfam" id="NF008911">
    <property type="entry name" value="PRK12275.1-2"/>
    <property type="match status" value="1"/>
</dbReference>
<sequence>MDHKQLDAWKLSIDLTIDIYNISKNFPREEVYALTQQIRRAATSIPSNIAEGAARKSNKEFSQFLHIALGSLAEVETQLFIAQRLNYTDQYSKFSSQITSIRKLILGLIRYLSGE</sequence>
<dbReference type="OrthoDB" id="9800370at2"/>
<keyword evidence="2" id="KW-1185">Reference proteome</keyword>
<protein>
    <submittedName>
        <fullName evidence="1">S23 ribosomal protein</fullName>
    </submittedName>
</protein>
<dbReference type="RefSeq" id="WP_015774735.1">
    <property type="nucleotide sequence ID" value="NC_013173.1"/>
</dbReference>
<dbReference type="SUPFAM" id="SSF158446">
    <property type="entry name" value="IVS-encoded protein-like"/>
    <property type="match status" value="1"/>
</dbReference>
<dbReference type="Proteomes" id="UP000002216">
    <property type="component" value="Chromosome"/>
</dbReference>
<evidence type="ECO:0000313" key="1">
    <source>
        <dbReference type="EMBL" id="ACU90646.1"/>
    </source>
</evidence>
<dbReference type="Gene3D" id="1.20.1440.60">
    <property type="entry name" value="23S rRNA-intervening sequence"/>
    <property type="match status" value="1"/>
</dbReference>
<gene>
    <name evidence="1" type="ordered locus">Dbac_2569</name>
</gene>
<dbReference type="PANTHER" id="PTHR38471">
    <property type="entry name" value="FOUR HELIX BUNDLE PROTEIN"/>
    <property type="match status" value="1"/>
</dbReference>
<dbReference type="InterPro" id="IPR012657">
    <property type="entry name" value="23S_rRNA-intervening_sequence"/>
</dbReference>
<evidence type="ECO:0000313" key="2">
    <source>
        <dbReference type="Proteomes" id="UP000002216"/>
    </source>
</evidence>
<dbReference type="Pfam" id="PF05635">
    <property type="entry name" value="23S_rRNA_IVP"/>
    <property type="match status" value="1"/>
</dbReference>
<dbReference type="GO" id="GO:0005840">
    <property type="term" value="C:ribosome"/>
    <property type="evidence" value="ECO:0007669"/>
    <property type="project" value="UniProtKB-KW"/>
</dbReference>
<accession>C7LS98</accession>